<keyword evidence="3" id="KW-1185">Reference proteome</keyword>
<dbReference type="EMBL" id="MXAV01000006">
    <property type="protein sequence ID" value="PKY11820.1"/>
    <property type="molecule type" value="Genomic_DNA"/>
</dbReference>
<feature type="transmembrane region" description="Helical" evidence="1">
    <location>
        <begin position="206"/>
        <end position="230"/>
    </location>
</feature>
<reference evidence="2 3" key="1">
    <citation type="submission" date="2017-03" db="EMBL/GenBank/DDBJ databases">
        <title>Draft genime sequence of the acidophilic sulfur-oxidizing bacterium Acidithiobacillus sp. SH, isolated from seawater.</title>
        <authorList>
            <person name="Sharmin S."/>
            <person name="Tokuhisa M."/>
            <person name="Kanao T."/>
            <person name="Kamimura K."/>
        </authorList>
    </citation>
    <scope>NUCLEOTIDE SEQUENCE [LARGE SCALE GENOMIC DNA]</scope>
    <source>
        <strain evidence="2 3">SH</strain>
    </source>
</reference>
<protein>
    <submittedName>
        <fullName evidence="2">Uncharacterized protein</fullName>
    </submittedName>
</protein>
<evidence type="ECO:0000256" key="1">
    <source>
        <dbReference type="SAM" id="Phobius"/>
    </source>
</evidence>
<dbReference type="RefSeq" id="WP_101536790.1">
    <property type="nucleotide sequence ID" value="NZ_MXAV01000006.1"/>
</dbReference>
<evidence type="ECO:0000313" key="2">
    <source>
        <dbReference type="EMBL" id="PKY11820.1"/>
    </source>
</evidence>
<feature type="transmembrane region" description="Helical" evidence="1">
    <location>
        <begin position="72"/>
        <end position="97"/>
    </location>
</feature>
<evidence type="ECO:0000313" key="3">
    <source>
        <dbReference type="Proteomes" id="UP000234329"/>
    </source>
</evidence>
<dbReference type="Proteomes" id="UP000234329">
    <property type="component" value="Unassembled WGS sequence"/>
</dbReference>
<sequence>MVSWWLQDVPLFLFLIWVLWKGDSLRTVGFLSAVNYWVQKEYHDGGSMIYDDLIVRYLQEVYGSRPSQTHRILLILGIGGILLTATILFVGLWHVIHGPVPEWAWWSVWITAISLLLLLPVLRWTRWRSYPLHARKTHAVGRIFGGTLAAQACVQSLLDRIPREGSKLSIWAFPLASSGADRIVRIAFWACIATTYLHFLGNWTGFLTAVVSLVAFFALPSTISGFLLAFGEWRTVPDMNYPVAIFLEEMWKND</sequence>
<organism evidence="2 3">
    <name type="scientific">Acidithiobacillus marinus</name>
    <dbReference type="NCBI Taxonomy" id="187490"/>
    <lineage>
        <taxon>Bacteria</taxon>
        <taxon>Pseudomonadati</taxon>
        <taxon>Pseudomonadota</taxon>
        <taxon>Acidithiobacillia</taxon>
        <taxon>Acidithiobacillales</taxon>
        <taxon>Acidithiobacillaceae</taxon>
        <taxon>Acidithiobacillus</taxon>
    </lineage>
</organism>
<feature type="transmembrane region" description="Helical" evidence="1">
    <location>
        <begin position="183"/>
        <end position="200"/>
    </location>
</feature>
<keyword evidence="1" id="KW-1133">Transmembrane helix</keyword>
<proteinExistence type="predicted"/>
<gene>
    <name evidence="2" type="ORF">B1757_02340</name>
</gene>
<name>A0A2I1DPN7_9PROT</name>
<feature type="transmembrane region" description="Helical" evidence="1">
    <location>
        <begin position="103"/>
        <end position="122"/>
    </location>
</feature>
<comment type="caution">
    <text evidence="2">The sequence shown here is derived from an EMBL/GenBank/DDBJ whole genome shotgun (WGS) entry which is preliminary data.</text>
</comment>
<dbReference type="InParanoid" id="A0A2I1DPN7"/>
<accession>A0A2I1DPN7</accession>
<dbReference type="AlphaFoldDB" id="A0A2I1DPN7"/>
<keyword evidence="1" id="KW-0472">Membrane</keyword>
<keyword evidence="1" id="KW-0812">Transmembrane</keyword>